<keyword evidence="4 9" id="KW-0378">Hydrolase</keyword>
<keyword evidence="3" id="KW-0858">Xylan degradation</keyword>
<protein>
    <recommendedName>
        <fullName evidence="6">xylan 1,4-beta-xylosidase</fullName>
        <ecNumber evidence="6">3.2.1.37</ecNumber>
    </recommendedName>
</protein>
<dbReference type="InterPro" id="IPR017853">
    <property type="entry name" value="GH"/>
</dbReference>
<dbReference type="GO" id="GO:0031222">
    <property type="term" value="P:arabinan catabolic process"/>
    <property type="evidence" value="ECO:0007669"/>
    <property type="project" value="TreeGrafter"/>
</dbReference>
<evidence type="ECO:0000256" key="6">
    <source>
        <dbReference type="ARBA" id="ARBA00026107"/>
    </source>
</evidence>
<dbReference type="PANTHER" id="PTHR42721:SF3">
    <property type="entry name" value="BETA-D-XYLOSIDASE 5-RELATED"/>
    <property type="match status" value="1"/>
</dbReference>
<reference evidence="10" key="2">
    <citation type="submission" date="2015-01" db="EMBL/GenBank/DDBJ databases">
        <title>Evolutionary Origins and Diversification of the Mycorrhizal Mutualists.</title>
        <authorList>
            <consortium name="DOE Joint Genome Institute"/>
            <consortium name="Mycorrhizal Genomics Consortium"/>
            <person name="Kohler A."/>
            <person name="Kuo A."/>
            <person name="Nagy L.G."/>
            <person name="Floudas D."/>
            <person name="Copeland A."/>
            <person name="Barry K.W."/>
            <person name="Cichocki N."/>
            <person name="Veneault-Fourrey C."/>
            <person name="LaButti K."/>
            <person name="Lindquist E.A."/>
            <person name="Lipzen A."/>
            <person name="Lundell T."/>
            <person name="Morin E."/>
            <person name="Murat C."/>
            <person name="Riley R."/>
            <person name="Ohm R."/>
            <person name="Sun H."/>
            <person name="Tunlid A."/>
            <person name="Henrissat B."/>
            <person name="Grigoriev I.V."/>
            <person name="Hibbett D.S."/>
            <person name="Martin F."/>
        </authorList>
    </citation>
    <scope>NUCLEOTIDE SEQUENCE [LARGE SCALE GENOMIC DNA]</scope>
    <source>
        <strain evidence="10">UH-Slu-Lm8-n1</strain>
    </source>
</reference>
<dbReference type="HOGENOM" id="CLU_1278379_0_0_1"/>
<organism evidence="9 10">
    <name type="scientific">Suillus luteus UH-Slu-Lm8-n1</name>
    <dbReference type="NCBI Taxonomy" id="930992"/>
    <lineage>
        <taxon>Eukaryota</taxon>
        <taxon>Fungi</taxon>
        <taxon>Dikarya</taxon>
        <taxon>Basidiomycota</taxon>
        <taxon>Agaricomycotina</taxon>
        <taxon>Agaricomycetes</taxon>
        <taxon>Agaricomycetidae</taxon>
        <taxon>Boletales</taxon>
        <taxon>Suillineae</taxon>
        <taxon>Suillaceae</taxon>
        <taxon>Suillus</taxon>
    </lineage>
</organism>
<dbReference type="GO" id="GO:0046556">
    <property type="term" value="F:alpha-L-arabinofuranosidase activity"/>
    <property type="evidence" value="ECO:0007669"/>
    <property type="project" value="TreeGrafter"/>
</dbReference>
<comment type="catalytic activity">
    <reaction evidence="5">
        <text>Hydrolysis of (1-&gt;4)-beta-D-xylans, to remove successive D-xylose residues from the non-reducing termini.</text>
        <dbReference type="EC" id="3.2.1.37"/>
    </reaction>
</comment>
<feature type="compositionally biased region" description="Low complexity" evidence="7">
    <location>
        <begin position="111"/>
        <end position="122"/>
    </location>
</feature>
<proteinExistence type="inferred from homology"/>
<accession>A0A0C9ZU85</accession>
<evidence type="ECO:0000256" key="5">
    <source>
        <dbReference type="ARBA" id="ARBA00024574"/>
    </source>
</evidence>
<dbReference type="Gene3D" id="3.20.20.300">
    <property type="entry name" value="Glycoside hydrolase, family 3, N-terminal domain"/>
    <property type="match status" value="1"/>
</dbReference>
<gene>
    <name evidence="9" type="ORF">CY34DRAFT_792934</name>
</gene>
<comment type="similarity">
    <text evidence="2">Belongs to the glycosyl hydrolase 3 family.</text>
</comment>
<evidence type="ECO:0000256" key="1">
    <source>
        <dbReference type="ARBA" id="ARBA00004851"/>
    </source>
</evidence>
<dbReference type="OrthoDB" id="47059at2759"/>
<keyword evidence="3" id="KW-0119">Carbohydrate metabolism</keyword>
<dbReference type="STRING" id="930992.A0A0C9ZU85"/>
<dbReference type="EC" id="3.2.1.37" evidence="6"/>
<evidence type="ECO:0000256" key="3">
    <source>
        <dbReference type="ARBA" id="ARBA00022651"/>
    </source>
</evidence>
<dbReference type="PANTHER" id="PTHR42721">
    <property type="entry name" value="SUGAR HYDROLASE-RELATED"/>
    <property type="match status" value="1"/>
</dbReference>
<evidence type="ECO:0000256" key="7">
    <source>
        <dbReference type="SAM" id="MobiDB-lite"/>
    </source>
</evidence>
<evidence type="ECO:0000256" key="4">
    <source>
        <dbReference type="ARBA" id="ARBA00022801"/>
    </source>
</evidence>
<dbReference type="Proteomes" id="UP000054485">
    <property type="component" value="Unassembled WGS sequence"/>
</dbReference>
<dbReference type="Pfam" id="PF00933">
    <property type="entry name" value="Glyco_hydro_3"/>
    <property type="match status" value="1"/>
</dbReference>
<dbReference type="InterPro" id="IPR044993">
    <property type="entry name" value="BXL"/>
</dbReference>
<dbReference type="InterPro" id="IPR001764">
    <property type="entry name" value="Glyco_hydro_3_N"/>
</dbReference>
<sequence length="216" mass="24326">MGAAFDNELIKSVGSIVGMEGHTFNNYGRAGLDFWTPNINPFKDPRWGRGQETPGEDPYHLAQYVYNLVVGLQGELDSEPYYQVVSTCKHFAGYNLEDWDGTVRSPPPLHPASHSLPTPLLTHSQADNSKHTGRTGQKISGCDWLQQPQRMKCPQQILKLEPFGLPHFECHPDADLNSRMIALDIVQFLVCMWARMSASQDGMIILALSRLSWMFH</sequence>
<name>A0A0C9ZU85_9AGAM</name>
<reference evidence="9 10" key="1">
    <citation type="submission" date="2014-04" db="EMBL/GenBank/DDBJ databases">
        <authorList>
            <consortium name="DOE Joint Genome Institute"/>
            <person name="Kuo A."/>
            <person name="Ruytinx J."/>
            <person name="Rineau F."/>
            <person name="Colpaert J."/>
            <person name="Kohler A."/>
            <person name="Nagy L.G."/>
            <person name="Floudas D."/>
            <person name="Copeland A."/>
            <person name="Barry K.W."/>
            <person name="Cichocki N."/>
            <person name="Veneault-Fourrey C."/>
            <person name="LaButti K."/>
            <person name="Lindquist E.A."/>
            <person name="Lipzen A."/>
            <person name="Lundell T."/>
            <person name="Morin E."/>
            <person name="Murat C."/>
            <person name="Sun H."/>
            <person name="Tunlid A."/>
            <person name="Henrissat B."/>
            <person name="Grigoriev I.V."/>
            <person name="Hibbett D.S."/>
            <person name="Martin F."/>
            <person name="Nordberg H.P."/>
            <person name="Cantor M.N."/>
            <person name="Hua S.X."/>
        </authorList>
    </citation>
    <scope>NUCLEOTIDE SEQUENCE [LARGE SCALE GENOMIC DNA]</scope>
    <source>
        <strain evidence="9 10">UH-Slu-Lm8-n1</strain>
    </source>
</reference>
<dbReference type="SUPFAM" id="SSF51445">
    <property type="entry name" value="(Trans)glycosidases"/>
    <property type="match status" value="1"/>
</dbReference>
<dbReference type="InterPro" id="IPR036962">
    <property type="entry name" value="Glyco_hydro_3_N_sf"/>
</dbReference>
<keyword evidence="10" id="KW-1185">Reference proteome</keyword>
<evidence type="ECO:0000313" key="9">
    <source>
        <dbReference type="EMBL" id="KIK32921.1"/>
    </source>
</evidence>
<dbReference type="UniPathway" id="UPA00114"/>
<comment type="pathway">
    <text evidence="1">Glycan degradation; xylan degradation.</text>
</comment>
<dbReference type="InParanoid" id="A0A0C9ZU85"/>
<keyword evidence="3" id="KW-0624">Polysaccharide degradation</keyword>
<evidence type="ECO:0000256" key="2">
    <source>
        <dbReference type="ARBA" id="ARBA00005336"/>
    </source>
</evidence>
<dbReference type="GO" id="GO:0009044">
    <property type="term" value="F:xylan 1,4-beta-xylosidase activity"/>
    <property type="evidence" value="ECO:0007669"/>
    <property type="project" value="UniProtKB-EC"/>
</dbReference>
<feature type="domain" description="Glycoside hydrolase family 3 N-terminal" evidence="8">
    <location>
        <begin position="1"/>
        <end position="102"/>
    </location>
</feature>
<evidence type="ECO:0000313" key="10">
    <source>
        <dbReference type="Proteomes" id="UP000054485"/>
    </source>
</evidence>
<dbReference type="EMBL" id="KN836076">
    <property type="protein sequence ID" value="KIK32921.1"/>
    <property type="molecule type" value="Genomic_DNA"/>
</dbReference>
<evidence type="ECO:0000259" key="8">
    <source>
        <dbReference type="Pfam" id="PF00933"/>
    </source>
</evidence>
<dbReference type="GO" id="GO:0045493">
    <property type="term" value="P:xylan catabolic process"/>
    <property type="evidence" value="ECO:0007669"/>
    <property type="project" value="UniProtKB-UniPathway"/>
</dbReference>
<feature type="region of interest" description="Disordered" evidence="7">
    <location>
        <begin position="105"/>
        <end position="138"/>
    </location>
</feature>
<dbReference type="AlphaFoldDB" id="A0A0C9ZU85"/>